<dbReference type="InterPro" id="IPR032675">
    <property type="entry name" value="LRR_dom_sf"/>
</dbReference>
<feature type="compositionally biased region" description="Low complexity" evidence="1">
    <location>
        <begin position="58"/>
        <end position="79"/>
    </location>
</feature>
<keyword evidence="4" id="KW-1185">Reference proteome</keyword>
<proteinExistence type="predicted"/>
<dbReference type="Proteomes" id="UP000029015">
    <property type="component" value="Unassembled WGS sequence"/>
</dbReference>
<feature type="region of interest" description="Disordered" evidence="1">
    <location>
        <begin position="51"/>
        <end position="86"/>
    </location>
</feature>
<dbReference type="EMBL" id="JGYK01000002">
    <property type="protein sequence ID" value="KFI39317.1"/>
    <property type="molecule type" value="Genomic_DNA"/>
</dbReference>
<name>A0A086YYG7_9BIFI</name>
<accession>A0A086YYG7</accession>
<gene>
    <name evidence="3" type="ORF">BACT_0147</name>
</gene>
<feature type="transmembrane region" description="Helical" evidence="2">
    <location>
        <begin position="20"/>
        <end position="41"/>
    </location>
</feature>
<protein>
    <submittedName>
        <fullName evidence="3">Putative adhesion exoprotein</fullName>
    </submittedName>
</protein>
<evidence type="ECO:0000256" key="2">
    <source>
        <dbReference type="SAM" id="Phobius"/>
    </source>
</evidence>
<sequence length="548" mass="58987">MKFRRGKSGRAVLRQSSHLARLGVAAAVLITMIAVMVALGLGQLRSSAENADGFPTNGAPAGSSGNRGPSPSGQSNPPRVQTRNSTCTVTVGTQSDWFWSADPSARTARMAATRTWFHDGDCVKIPSQITQNDTTYTVTSIGDGAMQYQPENSGNGTELSRIIIPDTVTSIADKAFLYTSVGAITIPSSVQTIGYEAFGGCHMKQLDFESPSRLQAIGESAFSANSLTALDLHELPDAQVRIGAGAFRWNMITDLKLPPSAFTISHGPPHPGDDSGDNADSAVPWQTPQKDVPITLVDGRQTIAIEDLFKTVDSFSQLSSYQYLYQTNPPASPAHNRFTISNSREFTMSGGEPARNGTEVEFNTKTHRFIIPNGAKQFIFRWDLVDTNGNLIYEGEYQVRLQSSTVTFQCAQDPSVACTWSDGTRSNSKQVSVNRGASVADTTDADKIYKTPKRDSDCVNGACEDYIFINWRNSADSSVFDVTHAVDAPTLVYGDWGIHTPLPAAGATPIHRVAGLTLMAAAGLGTVALFARLAHPRPRPVERSKSSD</sequence>
<evidence type="ECO:0000313" key="4">
    <source>
        <dbReference type="Proteomes" id="UP000029015"/>
    </source>
</evidence>
<dbReference type="STRING" id="1437605.AB656_06570"/>
<reference evidence="3 4" key="1">
    <citation type="submission" date="2014-03" db="EMBL/GenBank/DDBJ databases">
        <title>Genomics of Bifidobacteria.</title>
        <authorList>
            <person name="Ventura M."/>
            <person name="Milani C."/>
            <person name="Lugli G.A."/>
        </authorList>
    </citation>
    <scope>NUCLEOTIDE SEQUENCE [LARGE SCALE GENOMIC DNA]</scope>
    <source>
        <strain evidence="3 4">DSM 22766</strain>
    </source>
</reference>
<dbReference type="Gene3D" id="3.80.10.10">
    <property type="entry name" value="Ribonuclease Inhibitor"/>
    <property type="match status" value="1"/>
</dbReference>
<dbReference type="eggNOG" id="COG5492">
    <property type="taxonomic scope" value="Bacteria"/>
</dbReference>
<dbReference type="AlphaFoldDB" id="A0A086YYG7"/>
<keyword evidence="2" id="KW-0812">Transmembrane</keyword>
<keyword evidence="2" id="KW-1133">Transmembrane helix</keyword>
<dbReference type="Pfam" id="PF13306">
    <property type="entry name" value="LRR_5"/>
    <property type="match status" value="1"/>
</dbReference>
<keyword evidence="2" id="KW-0472">Membrane</keyword>
<evidence type="ECO:0000256" key="1">
    <source>
        <dbReference type="SAM" id="MobiDB-lite"/>
    </source>
</evidence>
<organism evidence="3 4">
    <name type="scientific">Bifidobacterium actinocoloniiforme DSM 22766</name>
    <dbReference type="NCBI Taxonomy" id="1437605"/>
    <lineage>
        <taxon>Bacteria</taxon>
        <taxon>Bacillati</taxon>
        <taxon>Actinomycetota</taxon>
        <taxon>Actinomycetes</taxon>
        <taxon>Bifidobacteriales</taxon>
        <taxon>Bifidobacteriaceae</taxon>
        <taxon>Bifidobacterium</taxon>
    </lineage>
</organism>
<dbReference type="InterPro" id="IPR026906">
    <property type="entry name" value="LRR_5"/>
</dbReference>
<evidence type="ECO:0000313" key="3">
    <source>
        <dbReference type="EMBL" id="KFI39317.1"/>
    </source>
</evidence>
<comment type="caution">
    <text evidence="3">The sequence shown here is derived from an EMBL/GenBank/DDBJ whole genome shotgun (WGS) entry which is preliminary data.</text>
</comment>
<feature type="region of interest" description="Disordered" evidence="1">
    <location>
        <begin position="262"/>
        <end position="286"/>
    </location>
</feature>